<dbReference type="OrthoDB" id="313603at2157"/>
<name>C7NP17_HALUD</name>
<keyword evidence="1" id="KW-1133">Transmembrane helix</keyword>
<proteinExistence type="predicted"/>
<evidence type="ECO:0000313" key="2">
    <source>
        <dbReference type="EMBL" id="ACV10308.1"/>
    </source>
</evidence>
<feature type="transmembrane region" description="Helical" evidence="1">
    <location>
        <begin position="204"/>
        <end position="228"/>
    </location>
</feature>
<reference evidence="2 3" key="1">
    <citation type="journal article" date="2009" name="Stand. Genomic Sci.">
        <title>Complete genome sequence of Halorhabdus utahensis type strain (AX-2).</title>
        <authorList>
            <person name="Anderson I."/>
            <person name="Tindall B.J."/>
            <person name="Pomrenke H."/>
            <person name="Goker M."/>
            <person name="Lapidus A."/>
            <person name="Nolan M."/>
            <person name="Copeland A."/>
            <person name="Glavina Del Rio T."/>
            <person name="Chen F."/>
            <person name="Tice H."/>
            <person name="Cheng J.F."/>
            <person name="Lucas S."/>
            <person name="Chertkov O."/>
            <person name="Bruce D."/>
            <person name="Brettin T."/>
            <person name="Detter J.C."/>
            <person name="Han C."/>
            <person name="Goodwin L."/>
            <person name="Land M."/>
            <person name="Hauser L."/>
            <person name="Chang Y.J."/>
            <person name="Jeffries C.D."/>
            <person name="Pitluck S."/>
            <person name="Pati A."/>
            <person name="Mavromatis K."/>
            <person name="Ivanova N."/>
            <person name="Ovchinnikova G."/>
            <person name="Chen A."/>
            <person name="Palaniappan K."/>
            <person name="Chain P."/>
            <person name="Rohde M."/>
            <person name="Bristow J."/>
            <person name="Eisen J.A."/>
            <person name="Markowitz V."/>
            <person name="Hugenholtz P."/>
            <person name="Kyrpides N.C."/>
            <person name="Klenk H.P."/>
        </authorList>
    </citation>
    <scope>NUCLEOTIDE SEQUENCE [LARGE SCALE GENOMIC DNA]</scope>
    <source>
        <strain evidence="3">DSM 12940 / JCM 11049 / AX-2</strain>
    </source>
</reference>
<dbReference type="RefSeq" id="WP_012795185.1">
    <property type="nucleotide sequence ID" value="NC_013158.1"/>
</dbReference>
<dbReference type="EMBL" id="CP001687">
    <property type="protein sequence ID" value="ACV10308.1"/>
    <property type="molecule type" value="Genomic_DNA"/>
</dbReference>
<gene>
    <name evidence="2" type="ordered locus">Huta_0119</name>
</gene>
<sequence length="230" mass="24172">MFDLLTLLALALQGAILGLLVVAVRRRNVAAAVNTAAALALAVLPIVLQISSRLTLEQPLAFDPLLAVWLGVAGFLHSLGMLGLYDSTWWWDHLTHTVSAALVAALLYAALLVAFPTATWPGGIGAMTVAFTFVIGVFWELIELVGRDVADQLDVEPVLVHYGWGDTALDLVFDVVGAVGVVALDVTVFVSVVERFPAVTEGLLVASGWLVALGSVGMALFVGVGGSIRE</sequence>
<protein>
    <submittedName>
        <fullName evidence="2">Uncharacterized protein</fullName>
    </submittedName>
</protein>
<feature type="transmembrane region" description="Helical" evidence="1">
    <location>
        <begin position="97"/>
        <end position="115"/>
    </location>
</feature>
<keyword evidence="1" id="KW-0472">Membrane</keyword>
<evidence type="ECO:0000313" key="3">
    <source>
        <dbReference type="Proteomes" id="UP000002071"/>
    </source>
</evidence>
<accession>C7NP17</accession>
<keyword evidence="1" id="KW-0812">Transmembrane</keyword>
<feature type="transmembrane region" description="Helical" evidence="1">
    <location>
        <begin position="122"/>
        <end position="142"/>
    </location>
</feature>
<dbReference type="GeneID" id="8382381"/>
<dbReference type="HOGENOM" id="CLU_070751_2_0_2"/>
<keyword evidence="3" id="KW-1185">Reference proteome</keyword>
<dbReference type="AlphaFoldDB" id="C7NP17"/>
<dbReference type="InterPro" id="IPR014509">
    <property type="entry name" value="YjdF-like"/>
</dbReference>
<evidence type="ECO:0000256" key="1">
    <source>
        <dbReference type="SAM" id="Phobius"/>
    </source>
</evidence>
<feature type="transmembrane region" description="Helical" evidence="1">
    <location>
        <begin position="28"/>
        <end position="48"/>
    </location>
</feature>
<dbReference type="Proteomes" id="UP000002071">
    <property type="component" value="Chromosome"/>
</dbReference>
<dbReference type="KEGG" id="hut:Huta_0119"/>
<dbReference type="eggNOG" id="arCOG04662">
    <property type="taxonomic scope" value="Archaea"/>
</dbReference>
<dbReference type="Pfam" id="PF09997">
    <property type="entry name" value="DUF2238"/>
    <property type="match status" value="1"/>
</dbReference>
<organism evidence="2 3">
    <name type="scientific">Halorhabdus utahensis (strain DSM 12940 / JCM 11049 / AX-2)</name>
    <dbReference type="NCBI Taxonomy" id="519442"/>
    <lineage>
        <taxon>Archaea</taxon>
        <taxon>Methanobacteriati</taxon>
        <taxon>Methanobacteriota</taxon>
        <taxon>Stenosarchaea group</taxon>
        <taxon>Halobacteria</taxon>
        <taxon>Halobacteriales</taxon>
        <taxon>Haloarculaceae</taxon>
        <taxon>Halorhabdus</taxon>
    </lineage>
</organism>
<feature type="transmembrane region" description="Helical" evidence="1">
    <location>
        <begin position="60"/>
        <end position="85"/>
    </location>
</feature>
<feature type="transmembrane region" description="Helical" evidence="1">
    <location>
        <begin position="171"/>
        <end position="192"/>
    </location>
</feature>